<gene>
    <name evidence="1" type="ORF">BFS30_24460</name>
</gene>
<dbReference type="EMBL" id="CP017141">
    <property type="protein sequence ID" value="AOM80036.1"/>
    <property type="molecule type" value="Genomic_DNA"/>
</dbReference>
<name>A0A1D7QN01_9SPHI</name>
<organism evidence="1 2">
    <name type="scientific">Pedobacter steynii</name>
    <dbReference type="NCBI Taxonomy" id="430522"/>
    <lineage>
        <taxon>Bacteria</taxon>
        <taxon>Pseudomonadati</taxon>
        <taxon>Bacteroidota</taxon>
        <taxon>Sphingobacteriia</taxon>
        <taxon>Sphingobacteriales</taxon>
        <taxon>Sphingobacteriaceae</taxon>
        <taxon>Pedobacter</taxon>
    </lineage>
</organism>
<proteinExistence type="predicted"/>
<keyword evidence="2" id="KW-1185">Reference proteome</keyword>
<evidence type="ECO:0000313" key="1">
    <source>
        <dbReference type="EMBL" id="AOM80036.1"/>
    </source>
</evidence>
<accession>A0A1D7QN01</accession>
<dbReference type="KEGG" id="psty:BFS30_24460"/>
<evidence type="ECO:0000313" key="2">
    <source>
        <dbReference type="Proteomes" id="UP000094313"/>
    </source>
</evidence>
<sequence>MSGGEKRYFSKFSKSFNVTGEQPMFLQLFQYLENAESELPKIFFESSPQALTTTKRRLYQNILKSLRSMNEDKSIDISIGNQLADIEILYHLNLPEQGAFIINNTRRLAASHERFGLLLQVLEWEKRLNIVLDKPTRSAEEILAEEQKVLQQFRQVMDLENIYGKAKTLKKQYGYVKGKMKKNLERETIAAPAMVRLTDCLSEKARYYYYFIYALHSWMVFDHDQAYRYSKHLLSTAAEVILPDDYIEGILEHITSCVCMGFFEEALNGLEISSAYMEIHKLDQSPAFVVRMFAYNSVYRLIIYNYMGSRSKLRNVIKETESKLIHYEKLLSFEIRQVILGNLMNAYVGIGNLHKADEIWNSMFNKQAKTIRRDIYADLYLFRLFSLLQARNYSLLQPATLAASRYYHKFKDAPSLFEFEMPIVNLFTKQIRLDKPEAIEELLSQIKVLIDQYNVRLKGKATFQEHYTRYLIWIDSLINNSPYNEVAAKWYKSSMV</sequence>
<dbReference type="Proteomes" id="UP000094313">
    <property type="component" value="Chromosome"/>
</dbReference>
<reference evidence="1 2" key="1">
    <citation type="submission" date="2016-08" db="EMBL/GenBank/DDBJ databases">
        <authorList>
            <person name="Seilhamer J.J."/>
        </authorList>
    </citation>
    <scope>NUCLEOTIDE SEQUENCE [LARGE SCALE GENOMIC DNA]</scope>
    <source>
        <strain evidence="1 2">DX4</strain>
    </source>
</reference>
<protein>
    <submittedName>
        <fullName evidence="1">Uncharacterized protein</fullName>
    </submittedName>
</protein>
<dbReference type="AlphaFoldDB" id="A0A1D7QN01"/>